<evidence type="ECO:0000313" key="2">
    <source>
        <dbReference type="EMBL" id="EUA68717.1"/>
    </source>
</evidence>
<dbReference type="EMBL" id="JAOB01000013">
    <property type="protein sequence ID" value="EUA68717.1"/>
    <property type="molecule type" value="Genomic_DNA"/>
</dbReference>
<organism evidence="2">
    <name type="scientific">Mycobacterium xenopi 4042</name>
    <dbReference type="NCBI Taxonomy" id="1299334"/>
    <lineage>
        <taxon>Bacteria</taxon>
        <taxon>Bacillati</taxon>
        <taxon>Actinomycetota</taxon>
        <taxon>Actinomycetes</taxon>
        <taxon>Mycobacteriales</taxon>
        <taxon>Mycobacteriaceae</taxon>
        <taxon>Mycobacterium</taxon>
    </lineage>
</organism>
<comment type="caution">
    <text evidence="2">The sequence shown here is derived from an EMBL/GenBank/DDBJ whole genome shotgun (WGS) entry which is preliminary data.</text>
</comment>
<feature type="chain" id="PRO_5004984594" evidence="1">
    <location>
        <begin position="25"/>
        <end position="125"/>
    </location>
</feature>
<evidence type="ECO:0000256" key="1">
    <source>
        <dbReference type="SAM" id="SignalP"/>
    </source>
</evidence>
<dbReference type="Gene3D" id="3.40.630.10">
    <property type="entry name" value="Zn peptidases"/>
    <property type="match status" value="1"/>
</dbReference>
<gene>
    <name evidence="2" type="primary">lpqL2</name>
    <name evidence="2" type="ORF">I553_1905</name>
</gene>
<dbReference type="PATRIC" id="fig|1299334.3.peg.1395"/>
<dbReference type="AlphaFoldDB" id="X8DJB5"/>
<feature type="signal peptide" evidence="1">
    <location>
        <begin position="1"/>
        <end position="24"/>
    </location>
</feature>
<keyword evidence="2" id="KW-0378">Hydrolase</keyword>
<name>X8DJB5_MYCXE</name>
<keyword evidence="1" id="KW-0732">Signal</keyword>
<dbReference type="PROSITE" id="PS51257">
    <property type="entry name" value="PROKAR_LIPOPROTEIN"/>
    <property type="match status" value="1"/>
</dbReference>
<reference evidence="2" key="1">
    <citation type="submission" date="2014-01" db="EMBL/GenBank/DDBJ databases">
        <authorList>
            <person name="Brown-Elliot B."/>
            <person name="Wallace R."/>
            <person name="Lenaerts A."/>
            <person name="Ordway D."/>
            <person name="DeGroote M.A."/>
            <person name="Parker T."/>
            <person name="Sizemore C."/>
            <person name="Tallon L.J."/>
            <person name="Sadzewicz L.K."/>
            <person name="Sengamalay N."/>
            <person name="Fraser C.M."/>
            <person name="Hine E."/>
            <person name="Shefchek K.A."/>
            <person name="Das S.P."/>
            <person name="Tettelin H."/>
        </authorList>
    </citation>
    <scope>NUCLEOTIDE SEQUENCE [LARGE SCALE GENOMIC DNA]</scope>
    <source>
        <strain evidence="2">4042</strain>
    </source>
</reference>
<proteinExistence type="predicted"/>
<dbReference type="GO" id="GO:0016787">
    <property type="term" value="F:hydrolase activity"/>
    <property type="evidence" value="ECO:0007669"/>
    <property type="project" value="UniProtKB-KW"/>
</dbReference>
<dbReference type="EC" id="3.4.24.-" evidence="2"/>
<dbReference type="SUPFAM" id="SSF53187">
    <property type="entry name" value="Zn-dependent exopeptidases"/>
    <property type="match status" value="1"/>
</dbReference>
<accession>X8DJB5</accession>
<sequence>MIRPAGAALALTVGLLAGCSSSHPAPPHFGDVLAAKVNADAMLTHLRAFQDIADAHKGNRAEGTPGFAASVDYVAKALRSKGFDVSTPQFDRLYTASPGQPTLTVSGHDYAVDQASLLVQTPPAG</sequence>
<protein>
    <submittedName>
        <fullName evidence="2">Leupeptin-inactivating enzyme 1 domain protein</fullName>
        <ecNumber evidence="2">3.4.24.-</ecNumber>
    </submittedName>
</protein>